<dbReference type="PANTHER" id="PTHR14107">
    <property type="entry name" value="WD REPEAT PROTEIN"/>
    <property type="match status" value="1"/>
</dbReference>
<dbReference type="EMBL" id="JAKKPZ010000003">
    <property type="protein sequence ID" value="KAI1723971.1"/>
    <property type="molecule type" value="Genomic_DNA"/>
</dbReference>
<evidence type="ECO:0000256" key="2">
    <source>
        <dbReference type="ARBA" id="ARBA00022737"/>
    </source>
</evidence>
<feature type="region of interest" description="Disordered" evidence="4">
    <location>
        <begin position="597"/>
        <end position="682"/>
    </location>
</feature>
<gene>
    <name evidence="5" type="ORF">DdX_04157</name>
</gene>
<dbReference type="SMART" id="SM00320">
    <property type="entry name" value="WD40"/>
    <property type="match status" value="5"/>
</dbReference>
<feature type="compositionally biased region" description="Polar residues" evidence="4">
    <location>
        <begin position="663"/>
        <end position="681"/>
    </location>
</feature>
<evidence type="ECO:0000313" key="6">
    <source>
        <dbReference type="Proteomes" id="UP001201812"/>
    </source>
</evidence>
<feature type="compositionally biased region" description="Polar residues" evidence="4">
    <location>
        <begin position="393"/>
        <end position="424"/>
    </location>
</feature>
<dbReference type="InterPro" id="IPR036322">
    <property type="entry name" value="WD40_repeat_dom_sf"/>
</dbReference>
<name>A0AAD4RBK5_9BILA</name>
<dbReference type="Pfam" id="PF00400">
    <property type="entry name" value="WD40"/>
    <property type="match status" value="1"/>
</dbReference>
<dbReference type="InterPro" id="IPR001680">
    <property type="entry name" value="WD40_rpt"/>
</dbReference>
<feature type="region of interest" description="Disordered" evidence="4">
    <location>
        <begin position="381"/>
        <end position="424"/>
    </location>
</feature>
<keyword evidence="2" id="KW-0677">Repeat</keyword>
<dbReference type="AlphaFoldDB" id="A0AAD4RBK5"/>
<reference evidence="5" key="1">
    <citation type="submission" date="2022-01" db="EMBL/GenBank/DDBJ databases">
        <title>Genome Sequence Resource for Two Populations of Ditylenchus destructor, the Migratory Endoparasitic Phytonematode.</title>
        <authorList>
            <person name="Zhang H."/>
            <person name="Lin R."/>
            <person name="Xie B."/>
        </authorList>
    </citation>
    <scope>NUCLEOTIDE SEQUENCE</scope>
    <source>
        <strain evidence="5">BazhouSP</strain>
    </source>
</reference>
<accession>A0AAD4RBK5</accession>
<dbReference type="SUPFAM" id="SSF50978">
    <property type="entry name" value="WD40 repeat-like"/>
    <property type="match status" value="1"/>
</dbReference>
<dbReference type="Proteomes" id="UP001201812">
    <property type="component" value="Unassembled WGS sequence"/>
</dbReference>
<proteinExistence type="predicted"/>
<dbReference type="InterPro" id="IPR015943">
    <property type="entry name" value="WD40/YVTN_repeat-like_dom_sf"/>
</dbReference>
<evidence type="ECO:0000256" key="1">
    <source>
        <dbReference type="ARBA" id="ARBA00022574"/>
    </source>
</evidence>
<keyword evidence="6" id="KW-1185">Reference proteome</keyword>
<protein>
    <submittedName>
        <fullName evidence="5">Catabolite repression protein creC</fullName>
    </submittedName>
</protein>
<evidence type="ECO:0000256" key="3">
    <source>
        <dbReference type="PROSITE-ProRule" id="PRU00221"/>
    </source>
</evidence>
<keyword evidence="1 3" id="KW-0853">WD repeat</keyword>
<dbReference type="Gene3D" id="2.130.10.10">
    <property type="entry name" value="YVTN repeat-like/Quinoprotein amine dehydrogenase"/>
    <property type="match status" value="2"/>
</dbReference>
<evidence type="ECO:0000256" key="4">
    <source>
        <dbReference type="SAM" id="MobiDB-lite"/>
    </source>
</evidence>
<feature type="compositionally biased region" description="Low complexity" evidence="4">
    <location>
        <begin position="612"/>
        <end position="633"/>
    </location>
</feature>
<organism evidence="5 6">
    <name type="scientific">Ditylenchus destructor</name>
    <dbReference type="NCBI Taxonomy" id="166010"/>
    <lineage>
        <taxon>Eukaryota</taxon>
        <taxon>Metazoa</taxon>
        <taxon>Ecdysozoa</taxon>
        <taxon>Nematoda</taxon>
        <taxon>Chromadorea</taxon>
        <taxon>Rhabditida</taxon>
        <taxon>Tylenchina</taxon>
        <taxon>Tylenchomorpha</taxon>
        <taxon>Sphaerularioidea</taxon>
        <taxon>Anguinidae</taxon>
        <taxon>Anguininae</taxon>
        <taxon>Ditylenchus</taxon>
    </lineage>
</organism>
<dbReference type="PANTHER" id="PTHR14107:SF16">
    <property type="entry name" value="AT02583P"/>
    <property type="match status" value="1"/>
</dbReference>
<dbReference type="InterPro" id="IPR051362">
    <property type="entry name" value="WD_repeat_creC_regulators"/>
</dbReference>
<comment type="caution">
    <text evidence="5">The sequence shown here is derived from an EMBL/GenBank/DDBJ whole genome shotgun (WGS) entry which is preliminary data.</text>
</comment>
<evidence type="ECO:0000313" key="5">
    <source>
        <dbReference type="EMBL" id="KAI1723971.1"/>
    </source>
</evidence>
<sequence>MQASTFYGKCAAGVISPYSIEQSATIAQAVAPDEAIKTSFCAPEGIYKQMTIAEYSRPTRVPLNQTASPISNSPVRVSFLSVPLKASPTCDGKEEVEPKTNANSPHSIERICFNVGREIYVYDYGGIHSASDLSKPVDKRIYKGTFPTCHDFNESTASIQSCMLIIGFSAGQIQLVDPYQKEFQSRLYNEDRVIDKTAVTCLKWVPGQSSIFIASHASGNLYVYNDEYVCAPNPPVFQLFKQGEGYAVYNCKTKSPRNPVQKWSIGEGAINQFDFSNKEGKFLATAGQDGFLRIFNYEAMELVGFIKSYFGGLLCLAWSPDLQLIATGGEDDMLTIYSVQEKRVLCRGQGHKSWISQVAFDPYICAAGQCYNAHDGATLTSDSTHSTKDESLMDTSSASPRGTSPINTNGWHGGQRNTNQLKADNTYSRNITTNQSPIKDIPCSHSNCTASSSNAAPPFNNSYLIRPHKDSFSSTPMAWLAAGEKATSSGSGTDCINNACSSSSSIFGHGYSAESRPRYRIGTVSHDTQLCLWDLPDDILQQCGRNSDDHLLGNHINEPMSSATLSNGLSAGYTSTMNRNKRVTANNATIISIGCNNSLGRGENVRNENRENTATTSSAQTTSKPEVETTQTTKETKSRLKKLHKRGLSFGSKLTGHDRWTRNNDASGSLNGLSPTGNHNGTMLGLKRDEANRIFGTPQCPRMDDVPMIEPLVCKKIAHERLTVVHFREDCLVTACQEGFVCTWARPGKITNQRNGGVLSVSHTLNNMQSDGPNSDLDSTCV</sequence>
<feature type="repeat" description="WD" evidence="3">
    <location>
        <begin position="306"/>
        <end position="347"/>
    </location>
</feature>
<dbReference type="PROSITE" id="PS50082">
    <property type="entry name" value="WD_REPEATS_2"/>
    <property type="match status" value="1"/>
</dbReference>